<dbReference type="Proteomes" id="UP000055024">
    <property type="component" value="Unassembled WGS sequence"/>
</dbReference>
<name>A0A0V1DUR0_9BILA</name>
<dbReference type="AlphaFoldDB" id="A0A0V1DUR0"/>
<organism evidence="1 2">
    <name type="scientific">Trichinella zimbabwensis</name>
    <dbReference type="NCBI Taxonomy" id="268475"/>
    <lineage>
        <taxon>Eukaryota</taxon>
        <taxon>Metazoa</taxon>
        <taxon>Ecdysozoa</taxon>
        <taxon>Nematoda</taxon>
        <taxon>Enoplea</taxon>
        <taxon>Dorylaimia</taxon>
        <taxon>Trichinellida</taxon>
        <taxon>Trichinellidae</taxon>
        <taxon>Trichinella</taxon>
    </lineage>
</organism>
<dbReference type="EMBL" id="JYDP01007618">
    <property type="protein sequence ID" value="KRY65253.1"/>
    <property type="molecule type" value="Genomic_DNA"/>
</dbReference>
<protein>
    <submittedName>
        <fullName evidence="1">Uncharacterized protein</fullName>
    </submittedName>
</protein>
<comment type="caution">
    <text evidence="1">The sequence shown here is derived from an EMBL/GenBank/DDBJ whole genome shotgun (WGS) entry which is preliminary data.</text>
</comment>
<sequence length="33" mass="3731">MMPLALKKLIPVTICSMVRFCSLLLDLVHLALF</sequence>
<evidence type="ECO:0000313" key="2">
    <source>
        <dbReference type="Proteomes" id="UP000055024"/>
    </source>
</evidence>
<proteinExistence type="predicted"/>
<evidence type="ECO:0000313" key="1">
    <source>
        <dbReference type="EMBL" id="KRY65253.1"/>
    </source>
</evidence>
<gene>
    <name evidence="1" type="ORF">T11_5661</name>
</gene>
<reference evidence="1 2" key="1">
    <citation type="submission" date="2015-01" db="EMBL/GenBank/DDBJ databases">
        <title>Evolution of Trichinella species and genotypes.</title>
        <authorList>
            <person name="Korhonen P.K."/>
            <person name="Edoardo P."/>
            <person name="Giuseppe L.R."/>
            <person name="Gasser R.B."/>
        </authorList>
    </citation>
    <scope>NUCLEOTIDE SEQUENCE [LARGE SCALE GENOMIC DNA]</scope>
    <source>
        <strain evidence="1">ISS1029</strain>
    </source>
</reference>
<accession>A0A0V1DUR0</accession>
<keyword evidence="2" id="KW-1185">Reference proteome</keyword>